<dbReference type="WBParaSite" id="JU765_v2.g7175.t1">
    <property type="protein sequence ID" value="JU765_v2.g7175.t1"/>
    <property type="gene ID" value="JU765_v2.g7175"/>
</dbReference>
<name>A0AC34RI78_9BILA</name>
<evidence type="ECO:0000313" key="2">
    <source>
        <dbReference type="WBParaSite" id="JU765_v2.g7175.t1"/>
    </source>
</evidence>
<accession>A0AC34RI78</accession>
<reference evidence="2" key="1">
    <citation type="submission" date="2022-11" db="UniProtKB">
        <authorList>
            <consortium name="WormBaseParasite"/>
        </authorList>
    </citation>
    <scope>IDENTIFICATION</scope>
</reference>
<organism evidence="1 2">
    <name type="scientific">Panagrolaimus sp. JU765</name>
    <dbReference type="NCBI Taxonomy" id="591449"/>
    <lineage>
        <taxon>Eukaryota</taxon>
        <taxon>Metazoa</taxon>
        <taxon>Ecdysozoa</taxon>
        <taxon>Nematoda</taxon>
        <taxon>Chromadorea</taxon>
        <taxon>Rhabditida</taxon>
        <taxon>Tylenchina</taxon>
        <taxon>Panagrolaimomorpha</taxon>
        <taxon>Panagrolaimoidea</taxon>
        <taxon>Panagrolaimidae</taxon>
        <taxon>Panagrolaimus</taxon>
    </lineage>
</organism>
<proteinExistence type="predicted"/>
<protein>
    <submittedName>
        <fullName evidence="2">Uncharacterized protein</fullName>
    </submittedName>
</protein>
<dbReference type="Proteomes" id="UP000887576">
    <property type="component" value="Unplaced"/>
</dbReference>
<evidence type="ECO:0000313" key="1">
    <source>
        <dbReference type="Proteomes" id="UP000887576"/>
    </source>
</evidence>
<sequence length="670" mass="76125">MHASRALVKADPHVLVSVPHVNSATSNVTNVGGTSISHNISSLGENNIEEAEMKYVHLISTAPQHQEESVSYTSTNITPIMASTSDGYHTPSQELYATTQLITGTASDGSIVEYLIGNTDFDGNNMYVEIMQDMNVIQENGDANLQQQLAINNSQMVVENSVYGNNIGNDVPVKKSRYARMSSEDRERYNARRRARRREKKFLEQSKIMNSDSENNIQQFLLSEEQQINLLQDYDIQAGTVISQDNLHQTTNVSCQYSDEQQYNVLNHLTPESEDQKMIIPTTMPNSTISSRSQDIVIRNARRAERARLRYQKLTPEERREYNMRRTLAKRAKKEAKNREESKNRAEHLESFAVSINGNDGTSNISEEALSKLEKDVVRRTIAAQMLLKQKEDRQFIDQASSSSSYNSIDETIEHVAAYGPTMPLDEDQMNFPQIQEYVEPPSAFPLMFVDQNGNPASLPEGTVIEVRQDHPNGPQTIIIHTTTPFQVPPDNARYVPSSNEMSVDQDLMVQGDYSSSSTPQPSGKKDVSSTPKSEAARLRRAERARQRYHNMTEEVRREFNAKRSVALRRSRLRDEQLCRLNEDAKKEGRILDPETQKAVDDALARRAKRAESARLKYQRMTPEERRAYNANRDAVRKARKRSSESRLRTPETPDSVVIVVDDDFKYVQN</sequence>